<dbReference type="Proteomes" id="UP000250163">
    <property type="component" value="Chromosome MORIYA"/>
</dbReference>
<gene>
    <name evidence="1" type="ORF">MORIYA_3976</name>
</gene>
<reference evidence="2" key="1">
    <citation type="submission" date="2018-05" db="EMBL/GenBank/DDBJ databases">
        <authorList>
            <person name="Cea G.-C."/>
            <person name="William W."/>
        </authorList>
    </citation>
    <scope>NUCLEOTIDE SEQUENCE [LARGE SCALE GENOMIC DNA]</scope>
    <source>
        <strain evidence="2">DB21MT 5</strain>
    </source>
</reference>
<sequence length="94" mass="10808">MQIDKLNLDVGKTYLAIMKGCEVELDDRTVVFDDEIIEVKILPKPENVMVDGGSNGSLVKEKLSGHLLESHWYFVEHVENSKTRWLSVLHREIE</sequence>
<dbReference type="KEGG" id="mya:MORIYA_3976"/>
<evidence type="ECO:0000313" key="1">
    <source>
        <dbReference type="EMBL" id="SQD80428.1"/>
    </source>
</evidence>
<name>A0A330LXJ4_9GAMM</name>
<keyword evidence="2" id="KW-1185">Reference proteome</keyword>
<dbReference type="AlphaFoldDB" id="A0A330LXJ4"/>
<evidence type="ECO:0000313" key="2">
    <source>
        <dbReference type="Proteomes" id="UP000250163"/>
    </source>
</evidence>
<accession>A0A330LXJ4</accession>
<dbReference type="RefSeq" id="WP_112717741.1">
    <property type="nucleotide sequence ID" value="NZ_LS483250.1"/>
</dbReference>
<protein>
    <submittedName>
        <fullName evidence="1">Uncharacterized protein</fullName>
    </submittedName>
</protein>
<organism evidence="1 2">
    <name type="scientific">Moritella yayanosii</name>
    <dbReference type="NCBI Taxonomy" id="69539"/>
    <lineage>
        <taxon>Bacteria</taxon>
        <taxon>Pseudomonadati</taxon>
        <taxon>Pseudomonadota</taxon>
        <taxon>Gammaproteobacteria</taxon>
        <taxon>Alteromonadales</taxon>
        <taxon>Moritellaceae</taxon>
        <taxon>Moritella</taxon>
    </lineage>
</organism>
<dbReference type="EMBL" id="LS483250">
    <property type="protein sequence ID" value="SQD80428.1"/>
    <property type="molecule type" value="Genomic_DNA"/>
</dbReference>
<proteinExistence type="predicted"/>